<protein>
    <submittedName>
        <fullName evidence="1">Uncharacterized protein</fullName>
    </submittedName>
</protein>
<dbReference type="AlphaFoldDB" id="A0A0D3IVJ8"/>
<evidence type="ECO:0000313" key="2">
    <source>
        <dbReference type="Proteomes" id="UP000013827"/>
    </source>
</evidence>
<reference evidence="2" key="1">
    <citation type="journal article" date="2013" name="Nature">
        <title>Pan genome of the phytoplankton Emiliania underpins its global distribution.</title>
        <authorList>
            <person name="Read B.A."/>
            <person name="Kegel J."/>
            <person name="Klute M.J."/>
            <person name="Kuo A."/>
            <person name="Lefebvre S.C."/>
            <person name="Maumus F."/>
            <person name="Mayer C."/>
            <person name="Miller J."/>
            <person name="Monier A."/>
            <person name="Salamov A."/>
            <person name="Young J."/>
            <person name="Aguilar M."/>
            <person name="Claverie J.M."/>
            <person name="Frickenhaus S."/>
            <person name="Gonzalez K."/>
            <person name="Herman E.K."/>
            <person name="Lin Y.C."/>
            <person name="Napier J."/>
            <person name="Ogata H."/>
            <person name="Sarno A.F."/>
            <person name="Shmutz J."/>
            <person name="Schroeder D."/>
            <person name="de Vargas C."/>
            <person name="Verret F."/>
            <person name="von Dassow P."/>
            <person name="Valentin K."/>
            <person name="Van de Peer Y."/>
            <person name="Wheeler G."/>
            <person name="Dacks J.B."/>
            <person name="Delwiche C.F."/>
            <person name="Dyhrman S.T."/>
            <person name="Glockner G."/>
            <person name="John U."/>
            <person name="Richards T."/>
            <person name="Worden A.Z."/>
            <person name="Zhang X."/>
            <person name="Grigoriev I.V."/>
            <person name="Allen A.E."/>
            <person name="Bidle K."/>
            <person name="Borodovsky M."/>
            <person name="Bowler C."/>
            <person name="Brownlee C."/>
            <person name="Cock J.M."/>
            <person name="Elias M."/>
            <person name="Gladyshev V.N."/>
            <person name="Groth M."/>
            <person name="Guda C."/>
            <person name="Hadaegh A."/>
            <person name="Iglesias-Rodriguez M.D."/>
            <person name="Jenkins J."/>
            <person name="Jones B.M."/>
            <person name="Lawson T."/>
            <person name="Leese F."/>
            <person name="Lindquist E."/>
            <person name="Lobanov A."/>
            <person name="Lomsadze A."/>
            <person name="Malik S.B."/>
            <person name="Marsh M.E."/>
            <person name="Mackinder L."/>
            <person name="Mock T."/>
            <person name="Mueller-Roeber B."/>
            <person name="Pagarete A."/>
            <person name="Parker M."/>
            <person name="Probert I."/>
            <person name="Quesneville H."/>
            <person name="Raines C."/>
            <person name="Rensing S.A."/>
            <person name="Riano-Pachon D.M."/>
            <person name="Richier S."/>
            <person name="Rokitta S."/>
            <person name="Shiraiwa Y."/>
            <person name="Soanes D.M."/>
            <person name="van der Giezen M."/>
            <person name="Wahlund T.M."/>
            <person name="Williams B."/>
            <person name="Wilson W."/>
            <person name="Wolfe G."/>
            <person name="Wurch L.L."/>
        </authorList>
    </citation>
    <scope>NUCLEOTIDE SEQUENCE</scope>
</reference>
<proteinExistence type="predicted"/>
<reference evidence="1" key="2">
    <citation type="submission" date="2024-10" db="UniProtKB">
        <authorList>
            <consortium name="EnsemblProtists"/>
        </authorList>
    </citation>
    <scope>IDENTIFICATION</scope>
</reference>
<sequence length="232" mass="25619">MSTIRGWAHAIVAQLWGGEFDPMHADVGGRLVRLMAAQPAALFAIRGPNFRIVLFWVRDEREGPIAVKDRRLGTDRRRSRQRTVFVSDVSYATVYLVRNALAGIERATCSTERLAVRTASCGSRRERFAARRVGEHVSSDVAELVEYSQPFCASVWAYRLLGKSSLSGRYRRFSRATRLGAIERVTEDFRKPLVGQACSLDVGERIAHALNGGEAKNTDGGRPPAYAAAIGP</sequence>
<dbReference type="KEGG" id="ehx:EMIHUDRAFT_211418"/>
<organism evidence="1 2">
    <name type="scientific">Emiliania huxleyi (strain CCMP1516)</name>
    <dbReference type="NCBI Taxonomy" id="280463"/>
    <lineage>
        <taxon>Eukaryota</taxon>
        <taxon>Haptista</taxon>
        <taxon>Haptophyta</taxon>
        <taxon>Prymnesiophyceae</taxon>
        <taxon>Isochrysidales</taxon>
        <taxon>Noelaerhabdaceae</taxon>
        <taxon>Emiliania</taxon>
    </lineage>
</organism>
<dbReference type="EnsemblProtists" id="EOD15283">
    <property type="protein sequence ID" value="EOD15283"/>
    <property type="gene ID" value="EMIHUDRAFT_211418"/>
</dbReference>
<keyword evidence="2" id="KW-1185">Reference proteome</keyword>
<evidence type="ECO:0000313" key="1">
    <source>
        <dbReference type="EnsemblProtists" id="EOD15283"/>
    </source>
</evidence>
<dbReference type="RefSeq" id="XP_005767712.1">
    <property type="nucleotide sequence ID" value="XM_005767655.1"/>
</dbReference>
<dbReference type="HOGENOM" id="CLU_088408_0_0_1"/>
<dbReference type="GeneID" id="17261429"/>
<accession>A0A0D3IVJ8</accession>
<dbReference type="PaxDb" id="2903-EOD15283"/>
<dbReference type="Proteomes" id="UP000013827">
    <property type="component" value="Unassembled WGS sequence"/>
</dbReference>
<name>A0A0D3IVJ8_EMIH1</name>